<reference evidence="1 2" key="1">
    <citation type="submission" date="2021-01" db="EMBL/GenBank/DDBJ databases">
        <title>Whole genome shotgun sequence of Catellatospora coxensis NBRC 107359.</title>
        <authorList>
            <person name="Komaki H."/>
            <person name="Tamura T."/>
        </authorList>
    </citation>
    <scope>NUCLEOTIDE SEQUENCE [LARGE SCALE GENOMIC DNA]</scope>
    <source>
        <strain evidence="1 2">NBRC 107359</strain>
    </source>
</reference>
<dbReference type="AlphaFoldDB" id="A0A8J3KUR4"/>
<gene>
    <name evidence="1" type="ORF">Cco03nite_02460</name>
</gene>
<comment type="caution">
    <text evidence="1">The sequence shown here is derived from an EMBL/GenBank/DDBJ whole genome shotgun (WGS) entry which is preliminary data.</text>
</comment>
<sequence>MKVNARTEQLITRLRGVVWEESLVHNGSRIALMREYLRRSALWAQALDRADAWPFFDIAAAAGRGALLDEAFLDSVLDGLEGRGLRPLDPRIIRYMLDFTALPARPQDPPDPFEPLLMVHERGGSFSRAAGSIRIGVGDGVPARSPERYARLAPAEDLGPAALDALDRSWEERRAGASRRVREADQRS</sequence>
<evidence type="ECO:0000313" key="1">
    <source>
        <dbReference type="EMBL" id="GIG03546.1"/>
    </source>
</evidence>
<organism evidence="1 2">
    <name type="scientific">Catellatospora coxensis</name>
    <dbReference type="NCBI Taxonomy" id="310354"/>
    <lineage>
        <taxon>Bacteria</taxon>
        <taxon>Bacillati</taxon>
        <taxon>Actinomycetota</taxon>
        <taxon>Actinomycetes</taxon>
        <taxon>Micromonosporales</taxon>
        <taxon>Micromonosporaceae</taxon>
        <taxon>Catellatospora</taxon>
    </lineage>
</organism>
<dbReference type="Proteomes" id="UP000630887">
    <property type="component" value="Unassembled WGS sequence"/>
</dbReference>
<protein>
    <submittedName>
        <fullName evidence="1">Uncharacterized protein</fullName>
    </submittedName>
</protein>
<dbReference type="RefSeq" id="WP_203687996.1">
    <property type="nucleotide sequence ID" value="NZ_BAAALC010000009.1"/>
</dbReference>
<accession>A0A8J3KUR4</accession>
<evidence type="ECO:0000313" key="2">
    <source>
        <dbReference type="Proteomes" id="UP000630887"/>
    </source>
</evidence>
<dbReference type="EMBL" id="BONI01000001">
    <property type="protein sequence ID" value="GIG03546.1"/>
    <property type="molecule type" value="Genomic_DNA"/>
</dbReference>
<name>A0A8J3KUR4_9ACTN</name>
<keyword evidence="2" id="KW-1185">Reference proteome</keyword>
<proteinExistence type="predicted"/>